<evidence type="ECO:0000256" key="4">
    <source>
        <dbReference type="ARBA" id="ARBA00023136"/>
    </source>
</evidence>
<dbReference type="InterPro" id="IPR007271">
    <property type="entry name" value="Nuc_sug_transpt"/>
</dbReference>
<dbReference type="PANTHER" id="PTHR10231">
    <property type="entry name" value="NUCLEOTIDE-SUGAR TRANSMEMBRANE TRANSPORTER"/>
    <property type="match status" value="1"/>
</dbReference>
<comment type="subcellular location">
    <subcellularLocation>
        <location evidence="1">Membrane</location>
        <topology evidence="1">Multi-pass membrane protein</topology>
    </subcellularLocation>
</comment>
<dbReference type="GO" id="GO:0000139">
    <property type="term" value="C:Golgi membrane"/>
    <property type="evidence" value="ECO:0007669"/>
    <property type="project" value="InterPro"/>
</dbReference>
<sequence length="439" mass="49596">MSKHTNNEPEWIDFRIENLETTNEHHDLDIQPNDEPNDEDNDFPNNDDDYTISTTSSPSQSQTLHTPSTISSRVSSQNTPINSIRSTYQSDSGSTSTTASHSRYDHSPIYFSHQQLQTPSLNPCSNVLPPYLVYTDKQQLVMGNKGMRNQGAQKVITDYERSKMLRVQENQQRLRELGVKNIANSLTSLTVAENTNKRKKKAKVTNDKDVEFNPEESSDNEENYQEVATHVTAPKKQKAKVVGRAHLNICHVCRFSLQMHTGIMASSSYFLLSCIFGKSPRSLKSSLNLLVLLFGVRLSTTVDEVSVYPIPASLYLVKNLLQYYIFAYVDAPVYQILKNRNIISTGVLYRIILKRKLSEIQWAAFILLCAGCKTAQLNPSSDHVLQTPFLGWMMAIVSRLFSLFLYITEQSVHSTKERSNVMALLSGFAGVYTKVKGVY</sequence>
<keyword evidence="7" id="KW-1185">Reference proteome</keyword>
<evidence type="ECO:0000256" key="5">
    <source>
        <dbReference type="SAM" id="MobiDB-lite"/>
    </source>
</evidence>
<comment type="caution">
    <text evidence="6">The sequence shown here is derived from an EMBL/GenBank/DDBJ whole genome shotgun (WGS) entry which is preliminary data.</text>
</comment>
<organism evidence="6 7">
    <name type="scientific">Artemisia annua</name>
    <name type="common">Sweet wormwood</name>
    <dbReference type="NCBI Taxonomy" id="35608"/>
    <lineage>
        <taxon>Eukaryota</taxon>
        <taxon>Viridiplantae</taxon>
        <taxon>Streptophyta</taxon>
        <taxon>Embryophyta</taxon>
        <taxon>Tracheophyta</taxon>
        <taxon>Spermatophyta</taxon>
        <taxon>Magnoliopsida</taxon>
        <taxon>eudicotyledons</taxon>
        <taxon>Gunneridae</taxon>
        <taxon>Pentapetalae</taxon>
        <taxon>asterids</taxon>
        <taxon>campanulids</taxon>
        <taxon>Asterales</taxon>
        <taxon>Asteraceae</taxon>
        <taxon>Asteroideae</taxon>
        <taxon>Anthemideae</taxon>
        <taxon>Artemisiinae</taxon>
        <taxon>Artemisia</taxon>
    </lineage>
</organism>
<dbReference type="OrthoDB" id="408493at2759"/>
<name>A0A2U1Q8H9_ARTAN</name>
<dbReference type="STRING" id="35608.A0A2U1Q8H9"/>
<keyword evidence="6" id="KW-0813">Transport</keyword>
<evidence type="ECO:0000313" key="7">
    <source>
        <dbReference type="Proteomes" id="UP000245207"/>
    </source>
</evidence>
<evidence type="ECO:0000256" key="3">
    <source>
        <dbReference type="ARBA" id="ARBA00022989"/>
    </source>
</evidence>
<feature type="compositionally biased region" description="Low complexity" evidence="5">
    <location>
        <begin position="51"/>
        <end position="69"/>
    </location>
</feature>
<protein>
    <submittedName>
        <fullName evidence="6">Nucleotide-sugar transporter</fullName>
    </submittedName>
</protein>
<feature type="compositionally biased region" description="Acidic residues" evidence="5">
    <location>
        <begin position="212"/>
        <end position="223"/>
    </location>
</feature>
<evidence type="ECO:0000256" key="2">
    <source>
        <dbReference type="ARBA" id="ARBA00022692"/>
    </source>
</evidence>
<dbReference type="Pfam" id="PF04142">
    <property type="entry name" value="Nuc_sug_transp"/>
    <property type="match status" value="1"/>
</dbReference>
<gene>
    <name evidence="6" type="ORF">CTI12_AA062770</name>
</gene>
<evidence type="ECO:0000313" key="6">
    <source>
        <dbReference type="EMBL" id="PWA94316.1"/>
    </source>
</evidence>
<evidence type="ECO:0000256" key="1">
    <source>
        <dbReference type="ARBA" id="ARBA00004141"/>
    </source>
</evidence>
<keyword evidence="6" id="KW-0762">Sugar transport</keyword>
<dbReference type="GO" id="GO:0015165">
    <property type="term" value="F:pyrimidine nucleotide-sugar transmembrane transporter activity"/>
    <property type="evidence" value="ECO:0007669"/>
    <property type="project" value="InterPro"/>
</dbReference>
<keyword evidence="2" id="KW-0812">Transmembrane</keyword>
<feature type="compositionally biased region" description="Acidic residues" evidence="5">
    <location>
        <begin position="35"/>
        <end position="50"/>
    </location>
</feature>
<dbReference type="EMBL" id="PKPP01000322">
    <property type="protein sequence ID" value="PWA94316.1"/>
    <property type="molecule type" value="Genomic_DNA"/>
</dbReference>
<keyword evidence="3" id="KW-1133">Transmembrane helix</keyword>
<dbReference type="Proteomes" id="UP000245207">
    <property type="component" value="Unassembled WGS sequence"/>
</dbReference>
<keyword evidence="4" id="KW-0472">Membrane</keyword>
<feature type="region of interest" description="Disordered" evidence="5">
    <location>
        <begin position="26"/>
        <end position="101"/>
    </location>
</feature>
<feature type="compositionally biased region" description="Polar residues" evidence="5">
    <location>
        <begin position="70"/>
        <end position="101"/>
    </location>
</feature>
<proteinExistence type="predicted"/>
<accession>A0A2U1Q8H9</accession>
<feature type="region of interest" description="Disordered" evidence="5">
    <location>
        <begin position="197"/>
        <end position="223"/>
    </location>
</feature>
<dbReference type="AlphaFoldDB" id="A0A2U1Q8H9"/>
<reference evidence="6 7" key="1">
    <citation type="journal article" date="2018" name="Mol. Plant">
        <title>The genome of Artemisia annua provides insight into the evolution of Asteraceae family and artemisinin biosynthesis.</title>
        <authorList>
            <person name="Shen Q."/>
            <person name="Zhang L."/>
            <person name="Liao Z."/>
            <person name="Wang S."/>
            <person name="Yan T."/>
            <person name="Shi P."/>
            <person name="Liu M."/>
            <person name="Fu X."/>
            <person name="Pan Q."/>
            <person name="Wang Y."/>
            <person name="Lv Z."/>
            <person name="Lu X."/>
            <person name="Zhang F."/>
            <person name="Jiang W."/>
            <person name="Ma Y."/>
            <person name="Chen M."/>
            <person name="Hao X."/>
            <person name="Li L."/>
            <person name="Tang Y."/>
            <person name="Lv G."/>
            <person name="Zhou Y."/>
            <person name="Sun X."/>
            <person name="Brodelius P.E."/>
            <person name="Rose J.K.C."/>
            <person name="Tang K."/>
        </authorList>
    </citation>
    <scope>NUCLEOTIDE SEQUENCE [LARGE SCALE GENOMIC DNA]</scope>
    <source>
        <strain evidence="7">cv. Huhao1</strain>
        <tissue evidence="6">Leaf</tissue>
    </source>
</reference>